<dbReference type="EMBL" id="JAVXUO010002935">
    <property type="protein sequence ID" value="KAK2968165.1"/>
    <property type="molecule type" value="Genomic_DNA"/>
</dbReference>
<dbReference type="Proteomes" id="UP001187471">
    <property type="component" value="Unassembled WGS sequence"/>
</dbReference>
<gene>
    <name evidence="2" type="ORF">RJ640_018258</name>
</gene>
<proteinExistence type="predicted"/>
<comment type="caution">
    <text evidence="2">The sequence shown here is derived from an EMBL/GenBank/DDBJ whole genome shotgun (WGS) entry which is preliminary data.</text>
</comment>
<evidence type="ECO:0000313" key="3">
    <source>
        <dbReference type="Proteomes" id="UP001187471"/>
    </source>
</evidence>
<organism evidence="2 3">
    <name type="scientific">Escallonia rubra</name>
    <dbReference type="NCBI Taxonomy" id="112253"/>
    <lineage>
        <taxon>Eukaryota</taxon>
        <taxon>Viridiplantae</taxon>
        <taxon>Streptophyta</taxon>
        <taxon>Embryophyta</taxon>
        <taxon>Tracheophyta</taxon>
        <taxon>Spermatophyta</taxon>
        <taxon>Magnoliopsida</taxon>
        <taxon>eudicotyledons</taxon>
        <taxon>Gunneridae</taxon>
        <taxon>Pentapetalae</taxon>
        <taxon>asterids</taxon>
        <taxon>campanulids</taxon>
        <taxon>Escalloniales</taxon>
        <taxon>Escalloniaceae</taxon>
        <taxon>Escallonia</taxon>
    </lineage>
</organism>
<reference evidence="2" key="1">
    <citation type="submission" date="2022-12" db="EMBL/GenBank/DDBJ databases">
        <title>Draft genome assemblies for two species of Escallonia (Escalloniales).</title>
        <authorList>
            <person name="Chanderbali A."/>
            <person name="Dervinis C."/>
            <person name="Anghel I."/>
            <person name="Soltis D."/>
            <person name="Soltis P."/>
            <person name="Zapata F."/>
        </authorList>
    </citation>
    <scope>NUCLEOTIDE SEQUENCE</scope>
    <source>
        <strain evidence="2">UCBG92.1500</strain>
        <tissue evidence="2">Leaf</tissue>
    </source>
</reference>
<dbReference type="AlphaFoldDB" id="A0AA88QRX8"/>
<accession>A0AA88QRX8</accession>
<feature type="domain" description="Reverse transcriptase Ty1/copia-type" evidence="1">
    <location>
        <begin position="63"/>
        <end position="141"/>
    </location>
</feature>
<name>A0AA88QRX8_9ASTE</name>
<evidence type="ECO:0000313" key="2">
    <source>
        <dbReference type="EMBL" id="KAK2968165.1"/>
    </source>
</evidence>
<evidence type="ECO:0000259" key="1">
    <source>
        <dbReference type="Pfam" id="PF07727"/>
    </source>
</evidence>
<sequence length="146" mass="16666">MQRHRRSLWQSLRWSRRKLDGRGAGVAIGREEGSGAGVAFGRAFGGAVASSSPCGGEWAESCPYEHTLYVKTNKDGDIAIACFYVDDLIFIDNNSKFLLEFREDMIVQFEMKNIGLMSYFFGIEVKQRNKDIFISQKKYARYLEEN</sequence>
<dbReference type="Pfam" id="PF07727">
    <property type="entry name" value="RVT_2"/>
    <property type="match status" value="1"/>
</dbReference>
<keyword evidence="3" id="KW-1185">Reference proteome</keyword>
<protein>
    <recommendedName>
        <fullName evidence="1">Reverse transcriptase Ty1/copia-type domain-containing protein</fullName>
    </recommendedName>
</protein>
<dbReference type="InterPro" id="IPR013103">
    <property type="entry name" value="RVT_2"/>
</dbReference>